<comment type="function">
    <text evidence="3">Component of the exocyst complex.</text>
</comment>
<dbReference type="InterPro" id="IPR016159">
    <property type="entry name" value="Cullin_repeat-like_dom_sf"/>
</dbReference>
<evidence type="ECO:0000259" key="5">
    <source>
        <dbReference type="Pfam" id="PF03081"/>
    </source>
</evidence>
<dbReference type="AlphaFoldDB" id="A0A2I0VVH2"/>
<reference evidence="6 7" key="1">
    <citation type="journal article" date="2016" name="Sci. Rep.">
        <title>The Dendrobium catenatum Lindl. genome sequence provides insights into polysaccharide synthase, floral development and adaptive evolution.</title>
        <authorList>
            <person name="Zhang G.Q."/>
            <person name="Xu Q."/>
            <person name="Bian C."/>
            <person name="Tsai W.C."/>
            <person name="Yeh C.M."/>
            <person name="Liu K.W."/>
            <person name="Yoshida K."/>
            <person name="Zhang L.S."/>
            <person name="Chang S.B."/>
            <person name="Chen F."/>
            <person name="Shi Y."/>
            <person name="Su Y.Y."/>
            <person name="Zhang Y.Q."/>
            <person name="Chen L.J."/>
            <person name="Yin Y."/>
            <person name="Lin M."/>
            <person name="Huang H."/>
            <person name="Deng H."/>
            <person name="Wang Z.W."/>
            <person name="Zhu S.L."/>
            <person name="Zhao X."/>
            <person name="Deng C."/>
            <person name="Niu S.C."/>
            <person name="Huang J."/>
            <person name="Wang M."/>
            <person name="Liu G.H."/>
            <person name="Yang H.J."/>
            <person name="Xiao X.J."/>
            <person name="Hsiao Y.Y."/>
            <person name="Wu W.L."/>
            <person name="Chen Y.Y."/>
            <person name="Mitsuda N."/>
            <person name="Ohme-Takagi M."/>
            <person name="Luo Y.B."/>
            <person name="Van de Peer Y."/>
            <person name="Liu Z.J."/>
        </authorList>
    </citation>
    <scope>NUCLEOTIDE SEQUENCE [LARGE SCALE GENOMIC DNA]</scope>
    <source>
        <tissue evidence="6">The whole plant</tissue>
    </source>
</reference>
<evidence type="ECO:0000256" key="4">
    <source>
        <dbReference type="SAM" id="MobiDB-lite"/>
    </source>
</evidence>
<dbReference type="Gene3D" id="1.20.1280.170">
    <property type="entry name" value="Exocyst complex component Exo70"/>
    <property type="match status" value="1"/>
</dbReference>
<dbReference type="Proteomes" id="UP000233837">
    <property type="component" value="Unassembled WGS sequence"/>
</dbReference>
<keyword evidence="3" id="KW-0268">Exocytosis</keyword>
<feature type="compositionally biased region" description="Polar residues" evidence="4">
    <location>
        <begin position="135"/>
        <end position="146"/>
    </location>
</feature>
<dbReference type="GO" id="GO:0006887">
    <property type="term" value="P:exocytosis"/>
    <property type="evidence" value="ECO:0007669"/>
    <property type="project" value="UniProtKB-KW"/>
</dbReference>
<sequence>MDGSDGAAVPPPLAAELEGAEDLILHWDSTFSPSCNRMVFDGGDRTDAVSNSPAGARSSPKMSPAPVSNIQIEILRLEDEFRHILVSRASNFEINSLVELGSLSLDRSRSGDRMQELSDADADAEDESFQRQRSEGSSSNHATSYRSTSSIREIDLLPPDAVNKLRNIADRLIAAGYDRECFQVYGGVRKSVVELCFKHLGIEKLSICDVQRLEWGNLESKIRRWIRAARACFRIIFASERRLCDQIFDGLSGDDTPFVESVKSAAIQLLSFAEAISIGRRSPEKLFKVLDLHDALTDLLPDIAIIFQSRALESINTQVVEIIARLAESVRGILSEFESAILREPSKIPVRGGTIHPLTRYVMNYISLISDYKQTLTQLINSRPPAANLLLGNNSGGVLPDMELPEPVNQSPLASHLIWIIYILQFNIENKAQEYKDASLSHLFLTNNLHYIVQKIKGSTELNEVIGDEYPRKLTAKFRQLATSYERTTWMKVLYCLRDEGLHVGGSLSSSVSKSSLRERFKAFNAAFEEVHRRQSIWSVPDSQLREELRISILEKLLPAYRSFLGRFRHHIESGRHPEMYIKYSTDDLEIALADLFEGCPPPLLGRRKSH</sequence>
<dbReference type="PANTHER" id="PTHR12542">
    <property type="entry name" value="EXOCYST COMPLEX PROTEIN EXO70"/>
    <property type="match status" value="1"/>
</dbReference>
<accession>A0A2I0VVH2</accession>
<reference evidence="6 7" key="2">
    <citation type="journal article" date="2017" name="Nature">
        <title>The Apostasia genome and the evolution of orchids.</title>
        <authorList>
            <person name="Zhang G.Q."/>
            <person name="Liu K.W."/>
            <person name="Li Z."/>
            <person name="Lohaus R."/>
            <person name="Hsiao Y.Y."/>
            <person name="Niu S.C."/>
            <person name="Wang J.Y."/>
            <person name="Lin Y.C."/>
            <person name="Xu Q."/>
            <person name="Chen L.J."/>
            <person name="Yoshida K."/>
            <person name="Fujiwara S."/>
            <person name="Wang Z.W."/>
            <person name="Zhang Y.Q."/>
            <person name="Mitsuda N."/>
            <person name="Wang M."/>
            <person name="Liu G.H."/>
            <person name="Pecoraro L."/>
            <person name="Huang H.X."/>
            <person name="Xiao X.J."/>
            <person name="Lin M."/>
            <person name="Wu X.Y."/>
            <person name="Wu W.L."/>
            <person name="Chen Y.Y."/>
            <person name="Chang S.B."/>
            <person name="Sakamoto S."/>
            <person name="Ohme-Takagi M."/>
            <person name="Yagi M."/>
            <person name="Zeng S.J."/>
            <person name="Shen C.Y."/>
            <person name="Yeh C.M."/>
            <person name="Luo Y.B."/>
            <person name="Tsai W.C."/>
            <person name="Van de Peer Y."/>
            <person name="Liu Z.J."/>
        </authorList>
    </citation>
    <scope>NUCLEOTIDE SEQUENCE [LARGE SCALE GENOMIC DNA]</scope>
    <source>
        <tissue evidence="6">The whole plant</tissue>
    </source>
</reference>
<keyword evidence="7" id="KW-1185">Reference proteome</keyword>
<feature type="domain" description="Exocyst complex subunit Exo70 C-terminal" evidence="5">
    <location>
        <begin position="224"/>
        <end position="594"/>
    </location>
</feature>
<dbReference type="GO" id="GO:0000145">
    <property type="term" value="C:exocyst"/>
    <property type="evidence" value="ECO:0007669"/>
    <property type="project" value="InterPro"/>
</dbReference>
<evidence type="ECO:0000313" key="6">
    <source>
        <dbReference type="EMBL" id="PKU67407.1"/>
    </source>
</evidence>
<evidence type="ECO:0000313" key="7">
    <source>
        <dbReference type="Proteomes" id="UP000233837"/>
    </source>
</evidence>
<gene>
    <name evidence="6" type="ORF">MA16_Dca021120</name>
</gene>
<dbReference type="GO" id="GO:0005546">
    <property type="term" value="F:phosphatidylinositol-4,5-bisphosphate binding"/>
    <property type="evidence" value="ECO:0007669"/>
    <property type="project" value="InterPro"/>
</dbReference>
<dbReference type="Pfam" id="PF03081">
    <property type="entry name" value="Exo70_C"/>
    <property type="match status" value="1"/>
</dbReference>
<keyword evidence="2 3" id="KW-0813">Transport</keyword>
<evidence type="ECO:0000256" key="3">
    <source>
        <dbReference type="RuleBase" id="RU365026"/>
    </source>
</evidence>
<comment type="similarity">
    <text evidence="1 3">Belongs to the EXO70 family.</text>
</comment>
<feature type="region of interest" description="Disordered" evidence="4">
    <location>
        <begin position="109"/>
        <end position="146"/>
    </location>
</feature>
<feature type="region of interest" description="Disordered" evidence="4">
    <location>
        <begin position="46"/>
        <end position="65"/>
    </location>
</feature>
<evidence type="ECO:0000256" key="2">
    <source>
        <dbReference type="ARBA" id="ARBA00022448"/>
    </source>
</evidence>
<keyword evidence="3" id="KW-0653">Protein transport</keyword>
<dbReference type="EMBL" id="KZ503199">
    <property type="protein sequence ID" value="PKU67407.1"/>
    <property type="molecule type" value="Genomic_DNA"/>
</dbReference>
<evidence type="ECO:0000256" key="1">
    <source>
        <dbReference type="ARBA" id="ARBA00006756"/>
    </source>
</evidence>
<dbReference type="OrthoDB" id="1922221at2759"/>
<proteinExistence type="inferred from homology"/>
<name>A0A2I0VVH2_9ASPA</name>
<dbReference type="InterPro" id="IPR004140">
    <property type="entry name" value="Exo70"/>
</dbReference>
<dbReference type="STRING" id="906689.A0A2I0VVH2"/>
<dbReference type="SUPFAM" id="SSF74788">
    <property type="entry name" value="Cullin repeat-like"/>
    <property type="match status" value="1"/>
</dbReference>
<dbReference type="InterPro" id="IPR046364">
    <property type="entry name" value="Exo70_C"/>
</dbReference>
<organism evidence="6 7">
    <name type="scientific">Dendrobium catenatum</name>
    <dbReference type="NCBI Taxonomy" id="906689"/>
    <lineage>
        <taxon>Eukaryota</taxon>
        <taxon>Viridiplantae</taxon>
        <taxon>Streptophyta</taxon>
        <taxon>Embryophyta</taxon>
        <taxon>Tracheophyta</taxon>
        <taxon>Spermatophyta</taxon>
        <taxon>Magnoliopsida</taxon>
        <taxon>Liliopsida</taxon>
        <taxon>Asparagales</taxon>
        <taxon>Orchidaceae</taxon>
        <taxon>Epidendroideae</taxon>
        <taxon>Malaxideae</taxon>
        <taxon>Dendrobiinae</taxon>
        <taxon>Dendrobium</taxon>
    </lineage>
</organism>
<protein>
    <recommendedName>
        <fullName evidence="3">Exocyst subunit Exo70 family protein</fullName>
    </recommendedName>
</protein>
<feature type="compositionally biased region" description="Acidic residues" evidence="4">
    <location>
        <begin position="118"/>
        <end position="127"/>
    </location>
</feature>
<dbReference type="PANTHER" id="PTHR12542:SF7">
    <property type="entry name" value="EXOCYST SUBUNIT EXO70 FAMILY PROTEIN"/>
    <property type="match status" value="1"/>
</dbReference>
<dbReference type="GO" id="GO:0015031">
    <property type="term" value="P:protein transport"/>
    <property type="evidence" value="ECO:0007669"/>
    <property type="project" value="UniProtKB-KW"/>
</dbReference>